<organism evidence="2 3">
    <name type="scientific">Carpinus fangiana</name>
    <dbReference type="NCBI Taxonomy" id="176857"/>
    <lineage>
        <taxon>Eukaryota</taxon>
        <taxon>Viridiplantae</taxon>
        <taxon>Streptophyta</taxon>
        <taxon>Embryophyta</taxon>
        <taxon>Tracheophyta</taxon>
        <taxon>Spermatophyta</taxon>
        <taxon>Magnoliopsida</taxon>
        <taxon>eudicotyledons</taxon>
        <taxon>Gunneridae</taxon>
        <taxon>Pentapetalae</taxon>
        <taxon>rosids</taxon>
        <taxon>fabids</taxon>
        <taxon>Fagales</taxon>
        <taxon>Betulaceae</taxon>
        <taxon>Carpinus</taxon>
    </lineage>
</organism>
<feature type="region of interest" description="Disordered" evidence="1">
    <location>
        <begin position="17"/>
        <end position="36"/>
    </location>
</feature>
<dbReference type="AlphaFoldDB" id="A0A5N6QNJ2"/>
<sequence length="114" mass="12351">MALRSGSLSRSLIRASSLRSSAPLPRIRPPSLAAPRVQPRRRLPFAAVPRNLGELGCTQSFLPLTLATGLTSHLSANVRAFCELSHGLGIGIDRVEWKRRVMHKDSRSSKGQGG</sequence>
<evidence type="ECO:0000313" key="3">
    <source>
        <dbReference type="Proteomes" id="UP000327013"/>
    </source>
</evidence>
<dbReference type="OrthoDB" id="1929591at2759"/>
<protein>
    <submittedName>
        <fullName evidence="2">Uncharacterized protein</fullName>
    </submittedName>
</protein>
<gene>
    <name evidence="2" type="ORF">FH972_004605</name>
</gene>
<proteinExistence type="predicted"/>
<evidence type="ECO:0000313" key="2">
    <source>
        <dbReference type="EMBL" id="KAE8008058.1"/>
    </source>
</evidence>
<name>A0A5N6QNJ2_9ROSI</name>
<dbReference type="Proteomes" id="UP000327013">
    <property type="component" value="Chromosome 2"/>
</dbReference>
<evidence type="ECO:0000256" key="1">
    <source>
        <dbReference type="SAM" id="MobiDB-lite"/>
    </source>
</evidence>
<dbReference type="EMBL" id="CM017322">
    <property type="protein sequence ID" value="KAE8008058.1"/>
    <property type="molecule type" value="Genomic_DNA"/>
</dbReference>
<reference evidence="2 3" key="1">
    <citation type="submission" date="2019-06" db="EMBL/GenBank/DDBJ databases">
        <title>A chromosomal-level reference genome of Carpinus fangiana (Coryloideae, Betulaceae).</title>
        <authorList>
            <person name="Yang X."/>
            <person name="Wang Z."/>
            <person name="Zhang L."/>
            <person name="Hao G."/>
            <person name="Liu J."/>
            <person name="Yang Y."/>
        </authorList>
    </citation>
    <scope>NUCLEOTIDE SEQUENCE [LARGE SCALE GENOMIC DNA]</scope>
    <source>
        <strain evidence="2">Cfa_2016G</strain>
        <tissue evidence="2">Leaf</tissue>
    </source>
</reference>
<accession>A0A5N6QNJ2</accession>
<keyword evidence="3" id="KW-1185">Reference proteome</keyword>